<keyword evidence="1" id="KW-1133">Transmembrane helix</keyword>
<keyword evidence="1" id="KW-0812">Transmembrane</keyword>
<evidence type="ECO:0000256" key="1">
    <source>
        <dbReference type="SAM" id="Phobius"/>
    </source>
</evidence>
<gene>
    <name evidence="2" type="ORF">TRFO_21318</name>
</gene>
<name>A0A1J4KFJ0_9EUKA</name>
<dbReference type="Proteomes" id="UP000179807">
    <property type="component" value="Unassembled WGS sequence"/>
</dbReference>
<comment type="caution">
    <text evidence="2">The sequence shown here is derived from an EMBL/GenBank/DDBJ whole genome shotgun (WGS) entry which is preliminary data.</text>
</comment>
<evidence type="ECO:0000313" key="2">
    <source>
        <dbReference type="EMBL" id="OHT09696.1"/>
    </source>
</evidence>
<dbReference type="RefSeq" id="XP_068362832.1">
    <property type="nucleotide sequence ID" value="XM_068501889.1"/>
</dbReference>
<dbReference type="EMBL" id="MLAK01000632">
    <property type="protein sequence ID" value="OHT09696.1"/>
    <property type="molecule type" value="Genomic_DNA"/>
</dbReference>
<dbReference type="VEuPathDB" id="TrichDB:TRFO_21318"/>
<dbReference type="AlphaFoldDB" id="A0A1J4KFJ0"/>
<reference evidence="2" key="1">
    <citation type="submission" date="2016-10" db="EMBL/GenBank/DDBJ databases">
        <authorList>
            <person name="Benchimol M."/>
            <person name="Almeida L.G."/>
            <person name="Vasconcelos A.T."/>
            <person name="Perreira-Neves A."/>
            <person name="Rosa I.A."/>
            <person name="Tasca T."/>
            <person name="Bogo M.R."/>
            <person name="de Souza W."/>
        </authorList>
    </citation>
    <scope>NUCLEOTIDE SEQUENCE [LARGE SCALE GENOMIC DNA]</scope>
    <source>
        <strain evidence="2">K</strain>
    </source>
</reference>
<proteinExistence type="predicted"/>
<protein>
    <submittedName>
        <fullName evidence="2">Uncharacterized protein</fullName>
    </submittedName>
</protein>
<sequence>MFFLFFSLIYSYHFLDDLPDPTQTAIPTKSAYATAKSGAPSKGIIWGVAIACVATVVASVSILCIKKEQQTGFANTAQILLEKNEI</sequence>
<accession>A0A1J4KFJ0</accession>
<organism evidence="2 3">
    <name type="scientific">Tritrichomonas foetus</name>
    <dbReference type="NCBI Taxonomy" id="1144522"/>
    <lineage>
        <taxon>Eukaryota</taxon>
        <taxon>Metamonada</taxon>
        <taxon>Parabasalia</taxon>
        <taxon>Tritrichomonadida</taxon>
        <taxon>Tritrichomonadidae</taxon>
        <taxon>Tritrichomonas</taxon>
    </lineage>
</organism>
<evidence type="ECO:0000313" key="3">
    <source>
        <dbReference type="Proteomes" id="UP000179807"/>
    </source>
</evidence>
<dbReference type="GeneID" id="94836593"/>
<keyword evidence="1" id="KW-0472">Membrane</keyword>
<keyword evidence="3" id="KW-1185">Reference proteome</keyword>
<feature type="transmembrane region" description="Helical" evidence="1">
    <location>
        <begin position="44"/>
        <end position="65"/>
    </location>
</feature>